<gene>
    <name evidence="2" type="ORF">A2690_01350</name>
</gene>
<comment type="caution">
    <text evidence="2">The sequence shown here is derived from an EMBL/GenBank/DDBJ whole genome shotgun (WGS) entry which is preliminary data.</text>
</comment>
<sequence length="82" mass="9695">MKLLISRKAEKELDKLPHSLAQTISNEILKLTSNPYPQNSKKLRGEENYRMRVGSFRAIYSIDKKKQEITILRMADRKTIYR</sequence>
<evidence type="ECO:0008006" key="4">
    <source>
        <dbReference type="Google" id="ProtNLM"/>
    </source>
</evidence>
<evidence type="ECO:0000313" key="3">
    <source>
        <dbReference type="Proteomes" id="UP000178372"/>
    </source>
</evidence>
<dbReference type="InterPro" id="IPR035093">
    <property type="entry name" value="RelE/ParE_toxin_dom_sf"/>
</dbReference>
<reference evidence="2 3" key="1">
    <citation type="journal article" date="2016" name="Nat. Commun.">
        <title>Thousands of microbial genomes shed light on interconnected biogeochemical processes in an aquifer system.</title>
        <authorList>
            <person name="Anantharaman K."/>
            <person name="Brown C.T."/>
            <person name="Hug L.A."/>
            <person name="Sharon I."/>
            <person name="Castelle C.J."/>
            <person name="Probst A.J."/>
            <person name="Thomas B.C."/>
            <person name="Singh A."/>
            <person name="Wilkins M.J."/>
            <person name="Karaoz U."/>
            <person name="Brodie E.L."/>
            <person name="Williams K.H."/>
            <person name="Hubbard S.S."/>
            <person name="Banfield J.F."/>
        </authorList>
    </citation>
    <scope>NUCLEOTIDE SEQUENCE [LARGE SCALE GENOMIC DNA]</scope>
</reference>
<dbReference type="PANTHER" id="PTHR38813">
    <property type="match status" value="1"/>
</dbReference>
<dbReference type="Proteomes" id="UP000178372">
    <property type="component" value="Unassembled WGS sequence"/>
</dbReference>
<dbReference type="PANTHER" id="PTHR38813:SF1">
    <property type="entry name" value="TOXIN RELE1-RELATED"/>
    <property type="match status" value="1"/>
</dbReference>
<protein>
    <recommendedName>
        <fullName evidence="4">Plasmid stabilization protein</fullName>
    </recommendedName>
</protein>
<dbReference type="Gene3D" id="3.30.2310.20">
    <property type="entry name" value="RelE-like"/>
    <property type="match status" value="1"/>
</dbReference>
<evidence type="ECO:0000256" key="1">
    <source>
        <dbReference type="ARBA" id="ARBA00022649"/>
    </source>
</evidence>
<dbReference type="SUPFAM" id="SSF143011">
    <property type="entry name" value="RelE-like"/>
    <property type="match status" value="1"/>
</dbReference>
<accession>A0A1F7GB95</accession>
<evidence type="ECO:0000313" key="2">
    <source>
        <dbReference type="EMBL" id="OGK16045.1"/>
    </source>
</evidence>
<keyword evidence="1" id="KW-1277">Toxin-antitoxin system</keyword>
<dbReference type="Pfam" id="PF05016">
    <property type="entry name" value="ParE_toxin"/>
    <property type="match status" value="1"/>
</dbReference>
<proteinExistence type="predicted"/>
<dbReference type="InterPro" id="IPR052747">
    <property type="entry name" value="TA_system_RelE_toxin"/>
</dbReference>
<dbReference type="EMBL" id="MFZF01000021">
    <property type="protein sequence ID" value="OGK16045.1"/>
    <property type="molecule type" value="Genomic_DNA"/>
</dbReference>
<dbReference type="AlphaFoldDB" id="A0A1F7GB95"/>
<organism evidence="2 3">
    <name type="scientific">Candidatus Roizmanbacteria bacterium RIFCSPHIGHO2_01_FULL_39_12b</name>
    <dbReference type="NCBI Taxonomy" id="1802030"/>
    <lineage>
        <taxon>Bacteria</taxon>
        <taxon>Candidatus Roizmaniibacteriota</taxon>
    </lineage>
</organism>
<name>A0A1F7GB95_9BACT</name>
<dbReference type="InterPro" id="IPR007712">
    <property type="entry name" value="RelE/ParE_toxin"/>
</dbReference>